<dbReference type="AlphaFoldDB" id="A0AAV9IWM5"/>
<sequence length="580" mass="65161">MREGRRQREPFSSSDWLEALPETVTPSPSHRHRAARQRRQRLSERWLDGAGVDAGENIMDGDSGSESSAAVENQVPLKAVAASADASVPAMLLEMCRQLGALRGRVTAVERESRGMHDRLRDVQDRAERQLGDLRVAVDTAAATKAPTEVSPPHAAGIRDICAAMLDERLAANARTHPATLAADTAEQRDRSELRLAQAVDVRFHTLEGAFRAELERVEETMRRMERQFAQRQEGDSHSEPVRRAVDTLRAELERAKSADGTERWELWRRQWEHQMWRELDERLESFRRLWREEMREELERWAEQQAVAARRQTPPSADTPTAITLDALRSLTRLQSSAEENVRTVEQALRDIRASNDELRERVYHLEQSVAERPVSHGKAGDEAISLLASRMERLEERWERMTSASTMGAGGAHASSAVPEQARRLDFMADTLGQLRQRLEEHGQLCNRLQQQMQQRTQGAVDTARLDALEQRLQQAVDRSASDLASLQQCVTDGDRSVQAWTGGQIDRLTARLQQHESGLKELQDEVELLFERYARVAAVKLGAWSWRGDSGGAAAERVQSLFPGGEPGGAHPPSPPS</sequence>
<evidence type="ECO:0000313" key="4">
    <source>
        <dbReference type="Proteomes" id="UP001301350"/>
    </source>
</evidence>
<dbReference type="Proteomes" id="UP001301350">
    <property type="component" value="Unassembled WGS sequence"/>
</dbReference>
<evidence type="ECO:0000313" key="3">
    <source>
        <dbReference type="EMBL" id="KAK4536208.1"/>
    </source>
</evidence>
<keyword evidence="1" id="KW-0175">Coiled coil</keyword>
<gene>
    <name evidence="3" type="ORF">CDCA_CDCA07G2233</name>
</gene>
<feature type="coiled-coil region" evidence="1">
    <location>
        <begin position="508"/>
        <end position="542"/>
    </location>
</feature>
<proteinExistence type="predicted"/>
<name>A0AAV9IWM5_CYACA</name>
<protein>
    <submittedName>
        <fullName evidence="3">Uncharacterized protein</fullName>
    </submittedName>
</protein>
<evidence type="ECO:0000256" key="2">
    <source>
        <dbReference type="SAM" id="MobiDB-lite"/>
    </source>
</evidence>
<dbReference type="EMBL" id="JANCYW010000007">
    <property type="protein sequence ID" value="KAK4536208.1"/>
    <property type="molecule type" value="Genomic_DNA"/>
</dbReference>
<feature type="coiled-coil region" evidence="1">
    <location>
        <begin position="208"/>
        <end position="235"/>
    </location>
</feature>
<feature type="compositionally biased region" description="Basic residues" evidence="2">
    <location>
        <begin position="29"/>
        <end position="40"/>
    </location>
</feature>
<organism evidence="3 4">
    <name type="scientific">Cyanidium caldarium</name>
    <name type="common">Red alga</name>
    <dbReference type="NCBI Taxonomy" id="2771"/>
    <lineage>
        <taxon>Eukaryota</taxon>
        <taxon>Rhodophyta</taxon>
        <taxon>Bangiophyceae</taxon>
        <taxon>Cyanidiales</taxon>
        <taxon>Cyanidiaceae</taxon>
        <taxon>Cyanidium</taxon>
    </lineage>
</organism>
<evidence type="ECO:0000256" key="1">
    <source>
        <dbReference type="SAM" id="Coils"/>
    </source>
</evidence>
<feature type="region of interest" description="Disordered" evidence="2">
    <location>
        <begin position="1"/>
        <end position="45"/>
    </location>
</feature>
<keyword evidence="4" id="KW-1185">Reference proteome</keyword>
<comment type="caution">
    <text evidence="3">The sequence shown here is derived from an EMBL/GenBank/DDBJ whole genome shotgun (WGS) entry which is preliminary data.</text>
</comment>
<reference evidence="3 4" key="1">
    <citation type="submission" date="2022-07" db="EMBL/GenBank/DDBJ databases">
        <title>Genome-wide signatures of adaptation to extreme environments.</title>
        <authorList>
            <person name="Cho C.H."/>
            <person name="Yoon H.S."/>
        </authorList>
    </citation>
    <scope>NUCLEOTIDE SEQUENCE [LARGE SCALE GENOMIC DNA]</scope>
    <source>
        <strain evidence="3 4">DBV 063 E5</strain>
    </source>
</reference>
<accession>A0AAV9IWM5</accession>